<name>A0A6C0F8W0_9ZZZZ</name>
<sequence>MSYNPYNGKNYELKDLKEKSKKMNEKEKKNYKRKISFEPKHLLEDTYETLQRILSPNFSLYELNDAQMLKGLGFFIVVICSLSLLLTFL</sequence>
<accession>A0A6C0F8W0</accession>
<evidence type="ECO:0000256" key="1">
    <source>
        <dbReference type="SAM" id="Phobius"/>
    </source>
</evidence>
<keyword evidence="1" id="KW-0472">Membrane</keyword>
<feature type="transmembrane region" description="Helical" evidence="1">
    <location>
        <begin position="68"/>
        <end position="88"/>
    </location>
</feature>
<keyword evidence="1" id="KW-0812">Transmembrane</keyword>
<dbReference type="EMBL" id="MN738789">
    <property type="protein sequence ID" value="QHT37043.1"/>
    <property type="molecule type" value="Genomic_DNA"/>
</dbReference>
<protein>
    <submittedName>
        <fullName evidence="2">Uncharacterized protein</fullName>
    </submittedName>
</protein>
<dbReference type="AlphaFoldDB" id="A0A6C0F8W0"/>
<keyword evidence="1" id="KW-1133">Transmembrane helix</keyword>
<organism evidence="2">
    <name type="scientific">viral metagenome</name>
    <dbReference type="NCBI Taxonomy" id="1070528"/>
    <lineage>
        <taxon>unclassified sequences</taxon>
        <taxon>metagenomes</taxon>
        <taxon>organismal metagenomes</taxon>
    </lineage>
</organism>
<evidence type="ECO:0000313" key="2">
    <source>
        <dbReference type="EMBL" id="QHT37043.1"/>
    </source>
</evidence>
<proteinExistence type="predicted"/>
<reference evidence="2" key="1">
    <citation type="journal article" date="2020" name="Nature">
        <title>Giant virus diversity and host interactions through global metagenomics.</title>
        <authorList>
            <person name="Schulz F."/>
            <person name="Roux S."/>
            <person name="Paez-Espino D."/>
            <person name="Jungbluth S."/>
            <person name="Walsh D.A."/>
            <person name="Denef V.J."/>
            <person name="McMahon K.D."/>
            <person name="Konstantinidis K.T."/>
            <person name="Eloe-Fadrosh E.A."/>
            <person name="Kyrpides N.C."/>
            <person name="Woyke T."/>
        </authorList>
    </citation>
    <scope>NUCLEOTIDE SEQUENCE</scope>
    <source>
        <strain evidence="2">GVMAG-S-ERX555967-131</strain>
    </source>
</reference>